<dbReference type="EMBL" id="KZ353429">
    <property type="protein sequence ID" value="PIO61534.1"/>
    <property type="molecule type" value="Genomic_DNA"/>
</dbReference>
<protein>
    <submittedName>
        <fullName evidence="2">Uncharacterized protein</fullName>
    </submittedName>
</protein>
<feature type="region of interest" description="Disordered" evidence="1">
    <location>
        <begin position="67"/>
        <end position="100"/>
    </location>
</feature>
<evidence type="ECO:0000313" key="3">
    <source>
        <dbReference type="Proteomes" id="UP000230423"/>
    </source>
</evidence>
<feature type="compositionally biased region" description="Basic and acidic residues" evidence="1">
    <location>
        <begin position="82"/>
        <end position="100"/>
    </location>
</feature>
<keyword evidence="3" id="KW-1185">Reference proteome</keyword>
<evidence type="ECO:0000313" key="2">
    <source>
        <dbReference type="EMBL" id="PIO61534.1"/>
    </source>
</evidence>
<dbReference type="Proteomes" id="UP000230423">
    <property type="component" value="Unassembled WGS sequence"/>
</dbReference>
<proteinExistence type="predicted"/>
<organism evidence="2 3">
    <name type="scientific">Teladorsagia circumcincta</name>
    <name type="common">Brown stomach worm</name>
    <name type="synonym">Ostertagia circumcincta</name>
    <dbReference type="NCBI Taxonomy" id="45464"/>
    <lineage>
        <taxon>Eukaryota</taxon>
        <taxon>Metazoa</taxon>
        <taxon>Ecdysozoa</taxon>
        <taxon>Nematoda</taxon>
        <taxon>Chromadorea</taxon>
        <taxon>Rhabditida</taxon>
        <taxon>Rhabditina</taxon>
        <taxon>Rhabditomorpha</taxon>
        <taxon>Strongyloidea</taxon>
        <taxon>Trichostrongylidae</taxon>
        <taxon>Teladorsagia</taxon>
    </lineage>
</organism>
<accession>A0A2G9TU72</accession>
<gene>
    <name evidence="2" type="ORF">TELCIR_16942</name>
</gene>
<evidence type="ECO:0000256" key="1">
    <source>
        <dbReference type="SAM" id="MobiDB-lite"/>
    </source>
</evidence>
<name>A0A2G9TU72_TELCI</name>
<sequence>MCNDGMFFQAVRTNSPTRCSKIGTAPNIRPREVPVGAFTKALARASHTDDLLGCYGRTWCAELQTQPSSGCKQYRATPRGGGESERQRRRSEASDSARQR</sequence>
<reference evidence="2 3" key="1">
    <citation type="submission" date="2015-09" db="EMBL/GenBank/DDBJ databases">
        <title>Draft genome of the parasitic nematode Teladorsagia circumcincta isolate WARC Sus (inbred).</title>
        <authorList>
            <person name="Mitreva M."/>
        </authorList>
    </citation>
    <scope>NUCLEOTIDE SEQUENCE [LARGE SCALE GENOMIC DNA]</scope>
    <source>
        <strain evidence="2 3">S</strain>
    </source>
</reference>
<dbReference type="AlphaFoldDB" id="A0A2G9TU72"/>